<name>A0A150B0U1_BACCE</name>
<comment type="caution">
    <text evidence="2">The sequence shown here is derived from an EMBL/GenBank/DDBJ whole genome shotgun (WGS) entry which is preliminary data.</text>
</comment>
<keyword evidence="1" id="KW-0812">Transmembrane</keyword>
<sequence>MTQKLTNMDYIIVMSVFMIYLLIAYVMNVSMLKIIIVHTDGFTVSFIGIVICYLSVVVSSNVIRKLINNK</sequence>
<evidence type="ECO:0000313" key="3">
    <source>
        <dbReference type="Proteomes" id="UP000075591"/>
    </source>
</evidence>
<accession>A0A150B0U1</accession>
<dbReference type="PATRIC" id="fig|1396.442.peg.2480"/>
<dbReference type="AlphaFoldDB" id="A0A150B0U1"/>
<keyword evidence="1" id="KW-0472">Membrane</keyword>
<gene>
    <name evidence="2" type="ORF">AT274_09025</name>
</gene>
<proteinExistence type="predicted"/>
<evidence type="ECO:0000313" key="2">
    <source>
        <dbReference type="EMBL" id="KXX92400.1"/>
    </source>
</evidence>
<evidence type="ECO:0000256" key="1">
    <source>
        <dbReference type="SAM" id="Phobius"/>
    </source>
</evidence>
<dbReference type="Proteomes" id="UP000075591">
    <property type="component" value="Unassembled WGS sequence"/>
</dbReference>
<feature type="transmembrane region" description="Helical" evidence="1">
    <location>
        <begin position="42"/>
        <end position="63"/>
    </location>
</feature>
<reference evidence="2 3" key="1">
    <citation type="submission" date="2015-12" db="EMBL/GenBank/DDBJ databases">
        <title>Bacillus cereus Group isolate.</title>
        <authorList>
            <person name="Kovac J."/>
        </authorList>
    </citation>
    <scope>NUCLEOTIDE SEQUENCE [LARGE SCALE GENOMIC DNA]</scope>
    <source>
        <strain evidence="2 3">FSL W8-0275</strain>
    </source>
</reference>
<protein>
    <submittedName>
        <fullName evidence="2">Uncharacterized protein</fullName>
    </submittedName>
</protein>
<dbReference type="EMBL" id="LOMT01000110">
    <property type="protein sequence ID" value="KXX92400.1"/>
    <property type="molecule type" value="Genomic_DNA"/>
</dbReference>
<feature type="transmembrane region" description="Helical" evidence="1">
    <location>
        <begin position="12"/>
        <end position="36"/>
    </location>
</feature>
<organism evidence="2 3">
    <name type="scientific">Bacillus cereus</name>
    <dbReference type="NCBI Taxonomy" id="1396"/>
    <lineage>
        <taxon>Bacteria</taxon>
        <taxon>Bacillati</taxon>
        <taxon>Bacillota</taxon>
        <taxon>Bacilli</taxon>
        <taxon>Bacillales</taxon>
        <taxon>Bacillaceae</taxon>
        <taxon>Bacillus</taxon>
        <taxon>Bacillus cereus group</taxon>
    </lineage>
</organism>
<keyword evidence="1" id="KW-1133">Transmembrane helix</keyword>